<evidence type="ECO:0000313" key="3">
    <source>
        <dbReference type="EMBL" id="QGG80659.1"/>
    </source>
</evidence>
<dbReference type="EMBL" id="CP045871">
    <property type="protein sequence ID" value="QGG80659.1"/>
    <property type="molecule type" value="Genomic_DNA"/>
</dbReference>
<keyword evidence="4" id="KW-1185">Reference proteome</keyword>
<dbReference type="Gene3D" id="3.60.15.10">
    <property type="entry name" value="Ribonuclease Z/Hydroxyacylglutathione hydrolase-like"/>
    <property type="match status" value="1"/>
</dbReference>
<dbReference type="Pfam" id="PF12706">
    <property type="entry name" value="Lactamase_B_2"/>
    <property type="match status" value="1"/>
</dbReference>
<reference evidence="3 4" key="1">
    <citation type="submission" date="2019-11" db="EMBL/GenBank/DDBJ databases">
        <authorList>
            <person name="Khan S.A."/>
            <person name="Jeon C.O."/>
            <person name="Chun B.H."/>
        </authorList>
    </citation>
    <scope>NUCLEOTIDE SEQUENCE [LARGE SCALE GENOMIC DNA]</scope>
    <source>
        <strain evidence="3 4">IMCC 1097</strain>
    </source>
</reference>
<dbReference type="PANTHER" id="PTHR15032:SF4">
    <property type="entry name" value="N-ACYL-PHOSPHATIDYLETHANOLAMINE-HYDROLYZING PHOSPHOLIPASE D"/>
    <property type="match status" value="1"/>
</dbReference>
<dbReference type="GO" id="GO:0005737">
    <property type="term" value="C:cytoplasm"/>
    <property type="evidence" value="ECO:0007669"/>
    <property type="project" value="TreeGrafter"/>
</dbReference>
<feature type="chain" id="PRO_5024331755" evidence="1">
    <location>
        <begin position="18"/>
        <end position="348"/>
    </location>
</feature>
<dbReference type="RefSeq" id="WP_153714163.1">
    <property type="nucleotide sequence ID" value="NZ_CP045871.1"/>
</dbReference>
<organism evidence="3 4">
    <name type="scientific">Litorivicinus lipolyticus</name>
    <dbReference type="NCBI Taxonomy" id="418701"/>
    <lineage>
        <taxon>Bacteria</taxon>
        <taxon>Pseudomonadati</taxon>
        <taxon>Pseudomonadota</taxon>
        <taxon>Gammaproteobacteria</taxon>
        <taxon>Oceanospirillales</taxon>
        <taxon>Litorivicinaceae</taxon>
        <taxon>Litorivicinus</taxon>
    </lineage>
</organism>
<name>A0A5Q2Q7W1_9GAMM</name>
<gene>
    <name evidence="3" type="ORF">GH975_08800</name>
</gene>
<dbReference type="OrthoDB" id="9805728at2"/>
<evidence type="ECO:0000313" key="4">
    <source>
        <dbReference type="Proteomes" id="UP000388235"/>
    </source>
</evidence>
<dbReference type="KEGG" id="llp:GH975_08800"/>
<accession>A0A5Q2Q7W1</accession>
<dbReference type="AlphaFoldDB" id="A0A5Q2Q7W1"/>
<dbReference type="SUPFAM" id="SSF56281">
    <property type="entry name" value="Metallo-hydrolase/oxidoreductase"/>
    <property type="match status" value="1"/>
</dbReference>
<dbReference type="Proteomes" id="UP000388235">
    <property type="component" value="Chromosome"/>
</dbReference>
<feature type="domain" description="Metallo-beta-lactamase" evidence="2">
    <location>
        <begin position="106"/>
        <end position="304"/>
    </location>
</feature>
<dbReference type="PANTHER" id="PTHR15032">
    <property type="entry name" value="N-ACYL-PHOSPHATIDYLETHANOLAMINE-HYDROLYZING PHOSPHOLIPASE D"/>
    <property type="match status" value="1"/>
</dbReference>
<sequence length="348" mass="38876">MLLRFLIGALWSTLALAERPAHHTDNGFANSDGSQANKPFSSFLKWRRARSELPLDDYYSEARIAATLDPLGYQSNPPLDFSTPAHGARVTWLGHATFLVQTPSLNLLTDPHFSGRASPFSFAGPKRFVAPPVPVPELPRIDVVVISHNHYDHLDTQSVRQLAKHPQGSPLFLVPLGLADWMAAKGVDNAVEMDWWQSRAVKGATVSMVPVHHWSARGLDDRNQTLWGGWTLKADGFNFFFAGDTGWSDDFAEIGRRLGPFDLSAIPIGAYEPRWFMKEQHVNPSEAVDIHRAVNSRFSIGMHWGTFQLTDEPFDQPVKDLSAALIEKGVDPDEFVVLPHGAQWRWNP</sequence>
<proteinExistence type="predicted"/>
<dbReference type="InterPro" id="IPR001279">
    <property type="entry name" value="Metallo-B-lactamas"/>
</dbReference>
<evidence type="ECO:0000256" key="1">
    <source>
        <dbReference type="SAM" id="SignalP"/>
    </source>
</evidence>
<protein>
    <submittedName>
        <fullName evidence="3">MBL fold metallo-hydrolase</fullName>
    </submittedName>
</protein>
<dbReference type="GO" id="GO:0016787">
    <property type="term" value="F:hydrolase activity"/>
    <property type="evidence" value="ECO:0007669"/>
    <property type="project" value="UniProtKB-KW"/>
</dbReference>
<keyword evidence="3" id="KW-0378">Hydrolase</keyword>
<feature type="signal peptide" evidence="1">
    <location>
        <begin position="1"/>
        <end position="17"/>
    </location>
</feature>
<evidence type="ECO:0000259" key="2">
    <source>
        <dbReference type="Pfam" id="PF12706"/>
    </source>
</evidence>
<keyword evidence="1" id="KW-0732">Signal</keyword>
<dbReference type="InterPro" id="IPR036866">
    <property type="entry name" value="RibonucZ/Hydroxyglut_hydro"/>
</dbReference>